<sequence length="111" mass="12313">MDAITIYTTPHCPGCALTRRTLDKAGISYDHIDLSQRPDLIERFKAEGLLSAPIIETSQGRSAGFRPDRIRQIIALAEPYTQPDQNGPTRKARTTGPAQPNAHRLEPHQGR</sequence>
<dbReference type="CDD" id="cd02976">
    <property type="entry name" value="NrdH"/>
    <property type="match status" value="1"/>
</dbReference>
<organism evidence="3 4">
    <name type="scientific">Schaalia radingae</name>
    <dbReference type="NCBI Taxonomy" id="131110"/>
    <lineage>
        <taxon>Bacteria</taxon>
        <taxon>Bacillati</taxon>
        <taxon>Actinomycetota</taxon>
        <taxon>Actinomycetes</taxon>
        <taxon>Actinomycetales</taxon>
        <taxon>Actinomycetaceae</taxon>
        <taxon>Schaalia</taxon>
    </lineage>
</organism>
<dbReference type="PROSITE" id="PS51354">
    <property type="entry name" value="GLUTAREDOXIN_2"/>
    <property type="match status" value="1"/>
</dbReference>
<evidence type="ECO:0000256" key="1">
    <source>
        <dbReference type="SAM" id="MobiDB-lite"/>
    </source>
</evidence>
<dbReference type="Gene3D" id="3.40.30.10">
    <property type="entry name" value="Glutaredoxin"/>
    <property type="match status" value="1"/>
</dbReference>
<dbReference type="Proteomes" id="UP000198976">
    <property type="component" value="Chromosome I"/>
</dbReference>
<evidence type="ECO:0000259" key="2">
    <source>
        <dbReference type="Pfam" id="PF00462"/>
    </source>
</evidence>
<feature type="region of interest" description="Disordered" evidence="1">
    <location>
        <begin position="77"/>
        <end position="111"/>
    </location>
</feature>
<feature type="domain" description="Glutaredoxin" evidence="2">
    <location>
        <begin position="4"/>
        <end position="48"/>
    </location>
</feature>
<dbReference type="RefSeq" id="WP_074026236.1">
    <property type="nucleotide sequence ID" value="NZ_LT629792.1"/>
</dbReference>
<gene>
    <name evidence="3" type="ORF">SAMN04489714_0232</name>
</gene>
<dbReference type="Pfam" id="PF00462">
    <property type="entry name" value="Glutaredoxin"/>
    <property type="match status" value="1"/>
</dbReference>
<accession>A0ABY0V547</accession>
<evidence type="ECO:0000313" key="3">
    <source>
        <dbReference type="EMBL" id="SDT86057.1"/>
    </source>
</evidence>
<evidence type="ECO:0000313" key="4">
    <source>
        <dbReference type="Proteomes" id="UP000198976"/>
    </source>
</evidence>
<dbReference type="SUPFAM" id="SSF52833">
    <property type="entry name" value="Thioredoxin-like"/>
    <property type="match status" value="1"/>
</dbReference>
<dbReference type="EMBL" id="LT629792">
    <property type="protein sequence ID" value="SDT86057.1"/>
    <property type="molecule type" value="Genomic_DNA"/>
</dbReference>
<dbReference type="InterPro" id="IPR036249">
    <property type="entry name" value="Thioredoxin-like_sf"/>
</dbReference>
<keyword evidence="4" id="KW-1185">Reference proteome</keyword>
<proteinExistence type="predicted"/>
<dbReference type="InterPro" id="IPR002109">
    <property type="entry name" value="Glutaredoxin"/>
</dbReference>
<reference evidence="3 4" key="1">
    <citation type="submission" date="2016-10" db="EMBL/GenBank/DDBJ databases">
        <authorList>
            <person name="Varghese N."/>
            <person name="Submissions S."/>
        </authorList>
    </citation>
    <scope>NUCLEOTIDE SEQUENCE [LARGE SCALE GENOMIC DNA]</scope>
    <source>
        <strain evidence="3 4">DSM 9169</strain>
    </source>
</reference>
<protein>
    <submittedName>
        <fullName evidence="3">Glutaredoxin-like protein NrdH</fullName>
    </submittedName>
</protein>
<name>A0ABY0V547_9ACTO</name>